<dbReference type="RefSeq" id="WP_188433464.1">
    <property type="nucleotide sequence ID" value="NZ_BMEX01000020.1"/>
</dbReference>
<evidence type="ECO:0000313" key="1">
    <source>
        <dbReference type="EMBL" id="GGA55918.1"/>
    </source>
</evidence>
<organism evidence="1 2">
    <name type="scientific">Kroppenstedtia guangzhouensis</name>
    <dbReference type="NCBI Taxonomy" id="1274356"/>
    <lineage>
        <taxon>Bacteria</taxon>
        <taxon>Bacillati</taxon>
        <taxon>Bacillota</taxon>
        <taxon>Bacilli</taxon>
        <taxon>Bacillales</taxon>
        <taxon>Thermoactinomycetaceae</taxon>
        <taxon>Kroppenstedtia</taxon>
    </lineage>
</organism>
<gene>
    <name evidence="1" type="ORF">GCM10007416_31380</name>
</gene>
<reference evidence="2" key="1">
    <citation type="journal article" date="2019" name="Int. J. Syst. Evol. Microbiol.">
        <title>The Global Catalogue of Microorganisms (GCM) 10K type strain sequencing project: providing services to taxonomists for standard genome sequencing and annotation.</title>
        <authorList>
            <consortium name="The Broad Institute Genomics Platform"/>
            <consortium name="The Broad Institute Genome Sequencing Center for Infectious Disease"/>
            <person name="Wu L."/>
            <person name="Ma J."/>
        </authorList>
    </citation>
    <scope>NUCLEOTIDE SEQUENCE [LARGE SCALE GENOMIC DNA]</scope>
    <source>
        <strain evidence="2">CGMCC 1.12404</strain>
    </source>
</reference>
<comment type="caution">
    <text evidence="1">The sequence shown here is derived from an EMBL/GenBank/DDBJ whole genome shotgun (WGS) entry which is preliminary data.</text>
</comment>
<accession>A0ABQ1H2Y9</accession>
<dbReference type="EMBL" id="BMEX01000020">
    <property type="protein sequence ID" value="GGA55918.1"/>
    <property type="molecule type" value="Genomic_DNA"/>
</dbReference>
<keyword evidence="2" id="KW-1185">Reference proteome</keyword>
<sequence length="75" mass="8788">MIFTKRSEPIILEYENGVREEGYELKVIVDDFFLKQLSESLGQQVTNDNLHHAFQIWLDHTIGIASCNEENIEDY</sequence>
<dbReference type="Proteomes" id="UP000617979">
    <property type="component" value="Unassembled WGS sequence"/>
</dbReference>
<proteinExistence type="predicted"/>
<name>A0ABQ1H2Y9_9BACL</name>
<protein>
    <submittedName>
        <fullName evidence="1">Uncharacterized protein</fullName>
    </submittedName>
</protein>
<evidence type="ECO:0000313" key="2">
    <source>
        <dbReference type="Proteomes" id="UP000617979"/>
    </source>
</evidence>